<sequence>MNIQFREVDTFNLWIWVEFPQPPTQEEQQYLEEIFSSWFLLGKLGGFNAENLPVQDQGYDLNFFPYDTETSDDAFLAVMHNMGEVEYQDHWARCWFDLGTSDGLALDILLNVLRQFDQEYVPLKTVIIGGVNPDWPVDHFEPESPLADDF</sequence>
<dbReference type="KEGG" id="glt:GlitD10_0268"/>
<dbReference type="AlphaFoldDB" id="A0A1J0A9J4"/>
<reference evidence="1 2" key="1">
    <citation type="submission" date="2016-10" db="EMBL/GenBank/DDBJ databases">
        <title>Description of Gloeomargarita lithophora gen. nov., sp. nov., a thylakoid-bearing basal-branching cyanobacterium with intracellular carbonates, and proposal for Gloeomargaritales ord. nov.</title>
        <authorList>
            <person name="Moreira D."/>
            <person name="Tavera R."/>
            <person name="Benzerara K."/>
            <person name="Skouri-Panet F."/>
            <person name="Couradeau E."/>
            <person name="Gerard E."/>
            <person name="Loussert C."/>
            <person name="Novelo E."/>
            <person name="Zivanovic Y."/>
            <person name="Lopez-Garcia P."/>
        </authorList>
    </citation>
    <scope>NUCLEOTIDE SEQUENCE [LARGE SCALE GENOMIC DNA]</scope>
    <source>
        <strain evidence="1 2">D10</strain>
    </source>
</reference>
<dbReference type="Pfam" id="PF12049">
    <property type="entry name" value="DUF3531"/>
    <property type="match status" value="1"/>
</dbReference>
<gene>
    <name evidence="1" type="ORF">GlitD10_0268</name>
</gene>
<evidence type="ECO:0000313" key="2">
    <source>
        <dbReference type="Proteomes" id="UP000180235"/>
    </source>
</evidence>
<dbReference type="PANTHER" id="PTHR46737:SF2">
    <property type="entry name" value="OS02G0827600 PROTEIN"/>
    <property type="match status" value="1"/>
</dbReference>
<accession>A0A1J0A9J4</accession>
<evidence type="ECO:0000313" key="1">
    <source>
        <dbReference type="EMBL" id="APB32569.1"/>
    </source>
</evidence>
<name>A0A1J0A9J4_9CYAN</name>
<dbReference type="OrthoDB" id="510886at2"/>
<dbReference type="STRING" id="1188229.GlitD10_0268"/>
<keyword evidence="2" id="KW-1185">Reference proteome</keyword>
<dbReference type="EMBL" id="CP017675">
    <property type="protein sequence ID" value="APB32569.1"/>
    <property type="molecule type" value="Genomic_DNA"/>
</dbReference>
<proteinExistence type="predicted"/>
<protein>
    <recommendedName>
        <fullName evidence="3">DUF3531 domain-containing protein</fullName>
    </recommendedName>
</protein>
<dbReference type="PANTHER" id="PTHR46737">
    <property type="entry name" value="OS02G0827600 PROTEIN"/>
    <property type="match status" value="1"/>
</dbReference>
<dbReference type="RefSeq" id="WP_071453293.1">
    <property type="nucleotide sequence ID" value="NZ_CP017675.1"/>
</dbReference>
<evidence type="ECO:0008006" key="3">
    <source>
        <dbReference type="Google" id="ProtNLM"/>
    </source>
</evidence>
<dbReference type="Proteomes" id="UP000180235">
    <property type="component" value="Chromosome"/>
</dbReference>
<dbReference type="InterPro" id="IPR021920">
    <property type="entry name" value="DUF3531"/>
</dbReference>
<organism evidence="1 2">
    <name type="scientific">Gloeomargarita lithophora Alchichica-D10</name>
    <dbReference type="NCBI Taxonomy" id="1188229"/>
    <lineage>
        <taxon>Bacteria</taxon>
        <taxon>Bacillati</taxon>
        <taxon>Cyanobacteriota</taxon>
        <taxon>Cyanophyceae</taxon>
        <taxon>Gloeomargaritales</taxon>
        <taxon>Gloeomargaritaceae</taxon>
        <taxon>Gloeomargarita</taxon>
    </lineage>
</organism>